<keyword evidence="1" id="KW-0812">Transmembrane</keyword>
<proteinExistence type="predicted"/>
<feature type="transmembrane region" description="Helical" evidence="1">
    <location>
        <begin position="27"/>
        <end position="48"/>
    </location>
</feature>
<feature type="transmembrane region" description="Helical" evidence="1">
    <location>
        <begin position="138"/>
        <end position="160"/>
    </location>
</feature>
<evidence type="ECO:0000313" key="2">
    <source>
        <dbReference type="EMBL" id="KAF5253255.1"/>
    </source>
</evidence>
<accession>A0A8H4ZVG7</accession>
<name>A0A8H4ZVG7_9HYPO</name>
<dbReference type="Proteomes" id="UP000573603">
    <property type="component" value="Unassembled WGS sequence"/>
</dbReference>
<reference evidence="2 3" key="1">
    <citation type="journal article" date="2020" name="BMC Genomics">
        <title>Correction to: Identification and distribution of gene clusters required for synthesis of sphingolipid metabolism inhibitors in diverse species of the filamentous fungus Fusarium.</title>
        <authorList>
            <person name="Kim H.S."/>
            <person name="Lohmar J.M."/>
            <person name="Busman M."/>
            <person name="Brown D.W."/>
            <person name="Naumann T.A."/>
            <person name="Divon H.H."/>
            <person name="Lysoe E."/>
            <person name="Uhlig S."/>
            <person name="Proctor R.H."/>
        </authorList>
    </citation>
    <scope>NUCLEOTIDE SEQUENCE [LARGE SCALE GENOMIC DNA]</scope>
    <source>
        <strain evidence="2 3">NRRL 25214</strain>
    </source>
</reference>
<comment type="caution">
    <text evidence="2">The sequence shown here is derived from an EMBL/GenBank/DDBJ whole genome shotgun (WGS) entry which is preliminary data.</text>
</comment>
<dbReference type="EMBL" id="JABEVY010000043">
    <property type="protein sequence ID" value="KAF5253255.1"/>
    <property type="molecule type" value="Genomic_DNA"/>
</dbReference>
<keyword evidence="1" id="KW-1133">Transmembrane helix</keyword>
<organism evidence="2 3">
    <name type="scientific">Fusarium anthophilum</name>
    <dbReference type="NCBI Taxonomy" id="48485"/>
    <lineage>
        <taxon>Eukaryota</taxon>
        <taxon>Fungi</taxon>
        <taxon>Dikarya</taxon>
        <taxon>Ascomycota</taxon>
        <taxon>Pezizomycotina</taxon>
        <taxon>Sordariomycetes</taxon>
        <taxon>Hypocreomycetidae</taxon>
        <taxon>Hypocreales</taxon>
        <taxon>Nectriaceae</taxon>
        <taxon>Fusarium</taxon>
        <taxon>Fusarium fujikuroi species complex</taxon>
    </lineage>
</organism>
<dbReference type="AlphaFoldDB" id="A0A8H4ZVG7"/>
<dbReference type="Pfam" id="PF11309">
    <property type="entry name" value="DUF3112"/>
    <property type="match status" value="1"/>
</dbReference>
<keyword evidence="1" id="KW-0472">Membrane</keyword>
<sequence length="310" mass="34337">MISSLTKRGRLYPPATASAGGVPSNDIDTPICAVFIFLYICFAATNMTIFQKNRRRNHKFILSGVMFGFCMARVTTLVLRIAWANRSHNVRLAIAANILVNAGILLIYIINIILSQRILRAKQPRIGWHPILRSGTKILYCLIPGALVMVIVSTVVQLYSPSPQVHSACRDVLLAAVTFLLVFTCIPLVQLAAAMLLPRHNDEETFGAGSMRAKVLIVTLSTCMCITIAGFKAGSLWSPPRQLSNPAWYHSKACFYAFNFMLEILVLCVLTFSRIDKRFYIPNGSTKHGDYSRTTLEGSETMMANLGMKA</sequence>
<feature type="transmembrane region" description="Helical" evidence="1">
    <location>
        <begin position="94"/>
        <end position="114"/>
    </location>
</feature>
<feature type="transmembrane region" description="Helical" evidence="1">
    <location>
        <begin position="60"/>
        <end position="82"/>
    </location>
</feature>
<evidence type="ECO:0000256" key="1">
    <source>
        <dbReference type="SAM" id="Phobius"/>
    </source>
</evidence>
<gene>
    <name evidence="2" type="ORF">FANTH_1851</name>
</gene>
<dbReference type="PANTHER" id="PTHR35184:SF1">
    <property type="entry name" value="INTEGRAL MEMBRANE PROTEIN"/>
    <property type="match status" value="1"/>
</dbReference>
<feature type="transmembrane region" description="Helical" evidence="1">
    <location>
        <begin position="172"/>
        <end position="194"/>
    </location>
</feature>
<protein>
    <submittedName>
        <fullName evidence="2">Uncharacterized protein</fullName>
    </submittedName>
</protein>
<dbReference type="PANTHER" id="PTHR35184">
    <property type="entry name" value="YALI0C10208P"/>
    <property type="match status" value="1"/>
</dbReference>
<feature type="transmembrane region" description="Helical" evidence="1">
    <location>
        <begin position="253"/>
        <end position="272"/>
    </location>
</feature>
<keyword evidence="3" id="KW-1185">Reference proteome</keyword>
<dbReference type="InterPro" id="IPR021460">
    <property type="entry name" value="DUF3112"/>
</dbReference>
<evidence type="ECO:0000313" key="3">
    <source>
        <dbReference type="Proteomes" id="UP000573603"/>
    </source>
</evidence>
<feature type="transmembrane region" description="Helical" evidence="1">
    <location>
        <begin position="215"/>
        <end position="233"/>
    </location>
</feature>